<keyword evidence="3" id="KW-1185">Reference proteome</keyword>
<accession>C6HV74</accession>
<proteinExistence type="predicted"/>
<keyword evidence="1" id="KW-0812">Transmembrane</keyword>
<evidence type="ECO:0000256" key="1">
    <source>
        <dbReference type="SAM" id="Phobius"/>
    </source>
</evidence>
<evidence type="ECO:0000313" key="3">
    <source>
        <dbReference type="Proteomes" id="UP000009374"/>
    </source>
</evidence>
<feature type="transmembrane region" description="Helical" evidence="1">
    <location>
        <begin position="87"/>
        <end position="102"/>
    </location>
</feature>
<keyword evidence="1" id="KW-0472">Membrane</keyword>
<dbReference type="AlphaFoldDB" id="C6HV74"/>
<reference evidence="2 3" key="1">
    <citation type="journal article" date="2009" name="Appl. Environ. Microbiol.">
        <title>Community genomic and proteomic analyses of chemoautotrophic iron-oxidizing "Leptospirillum rubarum" (Group II) and "Leptospirillum ferrodiazotrophum" (Group III) bacteria in acid mine drainage biofilms.</title>
        <authorList>
            <person name="Goltsman D.S."/>
            <person name="Denef V.J."/>
            <person name="Singer S.W."/>
            <person name="VerBerkmoes N.C."/>
            <person name="Lefsrud M."/>
            <person name="Mueller R.S."/>
            <person name="Dick G.J."/>
            <person name="Sun C.L."/>
            <person name="Wheeler K.E."/>
            <person name="Zemla A."/>
            <person name="Baker B.J."/>
            <person name="Hauser L."/>
            <person name="Land M."/>
            <person name="Shah M.B."/>
            <person name="Thelen M.P."/>
            <person name="Hettich R.L."/>
            <person name="Banfield J.F."/>
        </authorList>
    </citation>
    <scope>NUCLEOTIDE SEQUENCE [LARGE SCALE GENOMIC DNA]</scope>
</reference>
<name>C6HV74_9BACT</name>
<protein>
    <submittedName>
        <fullName evidence="2">Uncharacterized protein</fullName>
    </submittedName>
</protein>
<dbReference type="Proteomes" id="UP000009374">
    <property type="component" value="Unassembled WGS sequence"/>
</dbReference>
<gene>
    <name evidence="2" type="ORF">UBAL3_78920038</name>
</gene>
<sequence>MLQEALSRKRYLALFSAGLIVLTVLLSSFQHCVAESDFIQFLPPHASLPQSLGNVLEESDCSHPQIGIYGILPSLISGCHFLPKKDSFLPFLFLLLALLCLVI</sequence>
<dbReference type="EMBL" id="GG693862">
    <property type="protein sequence ID" value="EES53448.1"/>
    <property type="molecule type" value="Genomic_DNA"/>
</dbReference>
<organism evidence="2 3">
    <name type="scientific">Leptospirillum ferrodiazotrophum</name>
    <dbReference type="NCBI Taxonomy" id="412449"/>
    <lineage>
        <taxon>Bacteria</taxon>
        <taxon>Pseudomonadati</taxon>
        <taxon>Nitrospirota</taxon>
        <taxon>Nitrospiria</taxon>
        <taxon>Nitrospirales</taxon>
        <taxon>Nitrospiraceae</taxon>
        <taxon>Leptospirillum</taxon>
    </lineage>
</organism>
<keyword evidence="1" id="KW-1133">Transmembrane helix</keyword>
<evidence type="ECO:0000313" key="2">
    <source>
        <dbReference type="EMBL" id="EES53448.1"/>
    </source>
</evidence>